<evidence type="ECO:0000313" key="3">
    <source>
        <dbReference type="Proteomes" id="UP001333110"/>
    </source>
</evidence>
<evidence type="ECO:0000256" key="1">
    <source>
        <dbReference type="SAM" id="MobiDB-lite"/>
    </source>
</evidence>
<name>A0AAN7NYT6_MYCAM</name>
<gene>
    <name evidence="2" type="ORF">QYF61_025949</name>
</gene>
<accession>A0AAN7NYT6</accession>
<dbReference type="AlphaFoldDB" id="A0AAN7NYT6"/>
<feature type="region of interest" description="Disordered" evidence="1">
    <location>
        <begin position="63"/>
        <end position="85"/>
    </location>
</feature>
<dbReference type="Proteomes" id="UP001333110">
    <property type="component" value="Unassembled WGS sequence"/>
</dbReference>
<feature type="non-terminal residue" evidence="2">
    <location>
        <position position="539"/>
    </location>
</feature>
<protein>
    <submittedName>
        <fullName evidence="2">Uncharacterized protein</fullName>
    </submittedName>
</protein>
<organism evidence="2 3">
    <name type="scientific">Mycteria americana</name>
    <name type="common">Wood stork</name>
    <dbReference type="NCBI Taxonomy" id="33587"/>
    <lineage>
        <taxon>Eukaryota</taxon>
        <taxon>Metazoa</taxon>
        <taxon>Chordata</taxon>
        <taxon>Craniata</taxon>
        <taxon>Vertebrata</taxon>
        <taxon>Euteleostomi</taxon>
        <taxon>Archelosauria</taxon>
        <taxon>Archosauria</taxon>
        <taxon>Dinosauria</taxon>
        <taxon>Saurischia</taxon>
        <taxon>Theropoda</taxon>
        <taxon>Coelurosauria</taxon>
        <taxon>Aves</taxon>
        <taxon>Neognathae</taxon>
        <taxon>Neoaves</taxon>
        <taxon>Aequornithes</taxon>
        <taxon>Ciconiiformes</taxon>
        <taxon>Ciconiidae</taxon>
        <taxon>Mycteria</taxon>
    </lineage>
</organism>
<evidence type="ECO:0000313" key="2">
    <source>
        <dbReference type="EMBL" id="KAK4819158.1"/>
    </source>
</evidence>
<sequence>MLFYACTAFNILRMNRMECALSKFVDDTKLERVINTLKGRIAFQRDLNRLTISILNDFSDMSHKKPRGCRHSHESSNKKNSNRVRNTVIRKAKQDLSYSQGEGTVLWLQHAIHAAGLEVSRNMLSPAPPNMVASLHSHSMQHMEWQQRIAKTRKWRYPTAKEESRAQHAEPSRYAGPELGRSHSSNQEGKPPNHGQKSRQQGGEFHCYNNDWQNNHAIKSLNRFNGNSRSVSKAAHKEIKQPTDNTLINHGVVEQVKESREYHQGSQYPLCFPLYTMVNQVWGNGQWTYALVPDEQANQHPSSSATTIASAASQIADPKPTTPKPKKGQKFTYFSTAPLLIFSTSSPSVAQGTGNGGCAWGPSHGKQSSMNCSSMGPFHRVQSFRNRLLQFGSPMGVTSPASKPAWALLSTGPARSLLQLGLPRVSQPPSGIHLLWRGVLHGLQMDICSTINLHGLQGHSLPHHGLHQGLQGNLCSGSCSTSSPPSSLTLAFNLISQENVGVPLISNDDFFNHYTVTHSMTQTKCIKGFYDLGNYCCIT</sequence>
<dbReference type="EMBL" id="JAUNZN010000007">
    <property type="protein sequence ID" value="KAK4819158.1"/>
    <property type="molecule type" value="Genomic_DNA"/>
</dbReference>
<comment type="caution">
    <text evidence="2">The sequence shown here is derived from an EMBL/GenBank/DDBJ whole genome shotgun (WGS) entry which is preliminary data.</text>
</comment>
<proteinExistence type="predicted"/>
<feature type="compositionally biased region" description="Basic and acidic residues" evidence="1">
    <location>
        <begin position="159"/>
        <end position="171"/>
    </location>
</feature>
<feature type="region of interest" description="Disordered" evidence="1">
    <location>
        <begin position="156"/>
        <end position="209"/>
    </location>
</feature>
<keyword evidence="3" id="KW-1185">Reference proteome</keyword>
<reference evidence="2 3" key="1">
    <citation type="journal article" date="2023" name="J. Hered.">
        <title>Chromosome-level genome of the wood stork (Mycteria americana) provides insight into avian chromosome evolution.</title>
        <authorList>
            <person name="Flamio R. Jr."/>
            <person name="Ramstad K.M."/>
        </authorList>
    </citation>
    <scope>NUCLEOTIDE SEQUENCE [LARGE SCALE GENOMIC DNA]</scope>
    <source>
        <strain evidence="2">JAX WOST 10</strain>
    </source>
</reference>